<feature type="region of interest" description="Disordered" evidence="1">
    <location>
        <begin position="198"/>
        <end position="226"/>
    </location>
</feature>
<feature type="transmembrane region" description="Helical" evidence="2">
    <location>
        <begin position="28"/>
        <end position="50"/>
    </location>
</feature>
<comment type="caution">
    <text evidence="3">The sequence shown here is derived from an EMBL/GenBank/DDBJ whole genome shotgun (WGS) entry which is preliminary data.</text>
</comment>
<evidence type="ECO:0000313" key="3">
    <source>
        <dbReference type="EMBL" id="GAA2721661.1"/>
    </source>
</evidence>
<protein>
    <submittedName>
        <fullName evidence="3">DUF4191 domain-containing protein</fullName>
    </submittedName>
</protein>
<proteinExistence type="predicted"/>
<evidence type="ECO:0000313" key="4">
    <source>
        <dbReference type="Proteomes" id="UP001501842"/>
    </source>
</evidence>
<sequence length="226" mass="24616">MAENEDKPGRFRQIRMVAKLVHQSNPKALPIVFASALGTLALFTVLGFFISSLWFMIPLGVLAAIVVGMVVFGQLAQRTQYKLLEGQIGAAYGVLDTMRGNWVVTPAVGGNRNMDVVHRVVGRPGVILVSEGPSSRVASLLGAEKKKISRLAATVPIYDFQVGEEEGQIPLSKLQGKIMKLPRNLNKAQVNDLNDRMRALPSKPAMPGGPMPRNARMPKAPRPRSR</sequence>
<evidence type="ECO:0000256" key="2">
    <source>
        <dbReference type="SAM" id="Phobius"/>
    </source>
</evidence>
<gene>
    <name evidence="3" type="ORF">GCM10010439_12360</name>
</gene>
<accession>A0ABN3TZR0</accession>
<keyword evidence="2" id="KW-1133">Transmembrane helix</keyword>
<reference evidence="3 4" key="1">
    <citation type="journal article" date="2019" name="Int. J. Syst. Evol. Microbiol.">
        <title>The Global Catalogue of Microorganisms (GCM) 10K type strain sequencing project: providing services to taxonomists for standard genome sequencing and annotation.</title>
        <authorList>
            <consortium name="The Broad Institute Genomics Platform"/>
            <consortium name="The Broad Institute Genome Sequencing Center for Infectious Disease"/>
            <person name="Wu L."/>
            <person name="Ma J."/>
        </authorList>
    </citation>
    <scope>NUCLEOTIDE SEQUENCE [LARGE SCALE GENOMIC DNA]</scope>
    <source>
        <strain evidence="3 4">JCM 8201</strain>
    </source>
</reference>
<keyword evidence="2" id="KW-0472">Membrane</keyword>
<dbReference type="Proteomes" id="UP001501842">
    <property type="component" value="Unassembled WGS sequence"/>
</dbReference>
<dbReference type="EMBL" id="BAAATZ010000005">
    <property type="protein sequence ID" value="GAA2721661.1"/>
    <property type="molecule type" value="Genomic_DNA"/>
</dbReference>
<keyword evidence="4" id="KW-1185">Reference proteome</keyword>
<dbReference type="InterPro" id="IPR025445">
    <property type="entry name" value="DUF4191"/>
</dbReference>
<name>A0ABN3TZR0_9ACTN</name>
<dbReference type="RefSeq" id="WP_344449208.1">
    <property type="nucleotide sequence ID" value="NZ_BAAATZ010000005.1"/>
</dbReference>
<evidence type="ECO:0000256" key="1">
    <source>
        <dbReference type="SAM" id="MobiDB-lite"/>
    </source>
</evidence>
<organism evidence="3 4">
    <name type="scientific">Actinocorallia aurantiaca</name>
    <dbReference type="NCBI Taxonomy" id="46204"/>
    <lineage>
        <taxon>Bacteria</taxon>
        <taxon>Bacillati</taxon>
        <taxon>Actinomycetota</taxon>
        <taxon>Actinomycetes</taxon>
        <taxon>Streptosporangiales</taxon>
        <taxon>Thermomonosporaceae</taxon>
        <taxon>Actinocorallia</taxon>
    </lineage>
</organism>
<dbReference type="Pfam" id="PF13829">
    <property type="entry name" value="DUF4191"/>
    <property type="match status" value="1"/>
</dbReference>
<feature type="transmembrane region" description="Helical" evidence="2">
    <location>
        <begin position="56"/>
        <end position="76"/>
    </location>
</feature>
<keyword evidence="2" id="KW-0812">Transmembrane</keyword>